<sequence length="29" mass="3381">MPKAIIISHQYITSISIAFIHHHCYTKLN</sequence>
<proteinExistence type="predicted"/>
<accession>A0A8S5TVP8</accession>
<evidence type="ECO:0000313" key="1">
    <source>
        <dbReference type="EMBL" id="DAF86290.1"/>
    </source>
</evidence>
<protein>
    <submittedName>
        <fullName evidence="1">Uncharacterized protein</fullName>
    </submittedName>
</protein>
<organism evidence="1">
    <name type="scientific">Siphoviridae sp. ctx254</name>
    <dbReference type="NCBI Taxonomy" id="2825737"/>
    <lineage>
        <taxon>Viruses</taxon>
        <taxon>Duplodnaviria</taxon>
        <taxon>Heunggongvirae</taxon>
        <taxon>Uroviricota</taxon>
        <taxon>Caudoviricetes</taxon>
    </lineage>
</organism>
<dbReference type="EMBL" id="BK015941">
    <property type="protein sequence ID" value="DAF86290.1"/>
    <property type="molecule type" value="Genomic_DNA"/>
</dbReference>
<reference evidence="1" key="1">
    <citation type="journal article" date="2021" name="Proc. Natl. Acad. Sci. U.S.A.">
        <title>A Catalog of Tens of Thousands of Viruses from Human Metagenomes Reveals Hidden Associations with Chronic Diseases.</title>
        <authorList>
            <person name="Tisza M.J."/>
            <person name="Buck C.B."/>
        </authorList>
    </citation>
    <scope>NUCLEOTIDE SEQUENCE</scope>
    <source>
        <strain evidence="1">Ctx254</strain>
    </source>
</reference>
<name>A0A8S5TVP8_9CAUD</name>